<organism evidence="3 4">
    <name type="scientific">Ectocarpus siliculosus</name>
    <name type="common">Brown alga</name>
    <name type="synonym">Conferva siliculosa</name>
    <dbReference type="NCBI Taxonomy" id="2880"/>
    <lineage>
        <taxon>Eukaryota</taxon>
        <taxon>Sar</taxon>
        <taxon>Stramenopiles</taxon>
        <taxon>Ochrophyta</taxon>
        <taxon>PX clade</taxon>
        <taxon>Phaeophyceae</taxon>
        <taxon>Ectocarpales</taxon>
        <taxon>Ectocarpaceae</taxon>
        <taxon>Ectocarpus</taxon>
    </lineage>
</organism>
<dbReference type="SUPFAM" id="SSF52266">
    <property type="entry name" value="SGNH hydrolase"/>
    <property type="match status" value="1"/>
</dbReference>
<dbReference type="AlphaFoldDB" id="D7FNJ0"/>
<reference evidence="3 4" key="1">
    <citation type="journal article" date="2010" name="Nature">
        <title>The Ectocarpus genome and the independent evolution of multicellularity in brown algae.</title>
        <authorList>
            <person name="Cock J.M."/>
            <person name="Sterck L."/>
            <person name="Rouze P."/>
            <person name="Scornet D."/>
            <person name="Allen A.E."/>
            <person name="Amoutzias G."/>
            <person name="Anthouard V."/>
            <person name="Artiguenave F."/>
            <person name="Aury J.M."/>
            <person name="Badger J.H."/>
            <person name="Beszteri B."/>
            <person name="Billiau K."/>
            <person name="Bonnet E."/>
            <person name="Bothwell J.H."/>
            <person name="Bowler C."/>
            <person name="Boyen C."/>
            <person name="Brownlee C."/>
            <person name="Carrano C.J."/>
            <person name="Charrier B."/>
            <person name="Cho G.Y."/>
            <person name="Coelho S.M."/>
            <person name="Collen J."/>
            <person name="Corre E."/>
            <person name="Da Silva C."/>
            <person name="Delage L."/>
            <person name="Delaroque N."/>
            <person name="Dittami S.M."/>
            <person name="Doulbeau S."/>
            <person name="Elias M."/>
            <person name="Farnham G."/>
            <person name="Gachon C.M."/>
            <person name="Gschloessl B."/>
            <person name="Heesch S."/>
            <person name="Jabbari K."/>
            <person name="Jubin C."/>
            <person name="Kawai H."/>
            <person name="Kimura K."/>
            <person name="Kloareg B."/>
            <person name="Kupper F.C."/>
            <person name="Lang D."/>
            <person name="Le Bail A."/>
            <person name="Leblanc C."/>
            <person name="Lerouge P."/>
            <person name="Lohr M."/>
            <person name="Lopez P.J."/>
            <person name="Martens C."/>
            <person name="Maumus F."/>
            <person name="Michel G."/>
            <person name="Miranda-Saavedra D."/>
            <person name="Morales J."/>
            <person name="Moreau H."/>
            <person name="Motomura T."/>
            <person name="Nagasato C."/>
            <person name="Napoli C.A."/>
            <person name="Nelson D.R."/>
            <person name="Nyvall-Collen P."/>
            <person name="Peters A.F."/>
            <person name="Pommier C."/>
            <person name="Potin P."/>
            <person name="Poulain J."/>
            <person name="Quesneville H."/>
            <person name="Read B."/>
            <person name="Rensing S.A."/>
            <person name="Ritter A."/>
            <person name="Rousvoal S."/>
            <person name="Samanta M."/>
            <person name="Samson G."/>
            <person name="Schroeder D.C."/>
            <person name="Segurens B."/>
            <person name="Strittmatter M."/>
            <person name="Tonon T."/>
            <person name="Tregear J.W."/>
            <person name="Valentin K."/>
            <person name="von Dassow P."/>
            <person name="Yamagishi T."/>
            <person name="Van de Peer Y."/>
            <person name="Wincker P."/>
        </authorList>
    </citation>
    <scope>NUCLEOTIDE SEQUENCE [LARGE SCALE GENOMIC DNA]</scope>
    <source>
        <strain evidence="4">Ec32 / CCAP1310/4</strain>
    </source>
</reference>
<dbReference type="EMBL" id="FN648291">
    <property type="protein sequence ID" value="CBJ26001.1"/>
    <property type="molecule type" value="Genomic_DNA"/>
</dbReference>
<evidence type="ECO:0000259" key="2">
    <source>
        <dbReference type="Pfam" id="PF03629"/>
    </source>
</evidence>
<dbReference type="InterPro" id="IPR052940">
    <property type="entry name" value="Carb_Esterase_6"/>
</dbReference>
<protein>
    <recommendedName>
        <fullName evidence="2">Sialate O-acetylesterase domain-containing protein</fullName>
    </recommendedName>
</protein>
<evidence type="ECO:0000256" key="1">
    <source>
        <dbReference type="ARBA" id="ARBA00022801"/>
    </source>
</evidence>
<keyword evidence="1" id="KW-0378">Hydrolase</keyword>
<sequence>MTASGEPCEALESAIPGIVHHVSADYTAKRKVAGSDVILLMGQSNMSGRGQGYDANIDGPNDPRIQQWSRANTVITASEHLQHADFAIVEETRVGMGTAFGRAYVETLPAKRNVLLVSTGYGGTRLVNGPWSPGGRLFEDAVRRTEAALASNGATGNCVAAVLWHQGESDAIAGVDQETYQFTWTDMINTLRSRIPAAAEAPVILGEFTPAWIAGNRALSEPILSAIRAIPDSVPFTVVAPSDGLSSNFGDPVHFTAAAQREYGQRYFDKLGDAVRNSQ</sequence>
<dbReference type="InParanoid" id="D7FNJ0"/>
<evidence type="ECO:0000313" key="3">
    <source>
        <dbReference type="EMBL" id="CBJ26001.1"/>
    </source>
</evidence>
<dbReference type="Proteomes" id="UP000002630">
    <property type="component" value="Linkage Group LG02"/>
</dbReference>
<proteinExistence type="predicted"/>
<accession>D7FNJ0</accession>
<dbReference type="Gene3D" id="3.40.50.1110">
    <property type="entry name" value="SGNH hydrolase"/>
    <property type="match status" value="1"/>
</dbReference>
<dbReference type="InterPro" id="IPR005181">
    <property type="entry name" value="SASA"/>
</dbReference>
<dbReference type="PANTHER" id="PTHR31988:SF19">
    <property type="entry name" value="9-O-ACETYL-N-ACETYLNEURAMINIC ACID DEACETYLASE-RELATED"/>
    <property type="match status" value="1"/>
</dbReference>
<dbReference type="OrthoDB" id="42638at2759"/>
<evidence type="ECO:0000313" key="4">
    <source>
        <dbReference type="Proteomes" id="UP000002630"/>
    </source>
</evidence>
<dbReference type="eggNOG" id="ENOG502RGKB">
    <property type="taxonomic scope" value="Eukaryota"/>
</dbReference>
<name>D7FNJ0_ECTSI</name>
<dbReference type="InterPro" id="IPR036514">
    <property type="entry name" value="SGNH_hydro_sf"/>
</dbReference>
<dbReference type="PANTHER" id="PTHR31988">
    <property type="entry name" value="ESTERASE, PUTATIVE (DUF303)-RELATED"/>
    <property type="match status" value="1"/>
</dbReference>
<keyword evidence="4" id="KW-1185">Reference proteome</keyword>
<dbReference type="GO" id="GO:0016787">
    <property type="term" value="F:hydrolase activity"/>
    <property type="evidence" value="ECO:0007669"/>
    <property type="project" value="UniProtKB-KW"/>
</dbReference>
<feature type="domain" description="Sialate O-acetylesterase" evidence="2">
    <location>
        <begin position="36"/>
        <end position="270"/>
    </location>
</feature>
<gene>
    <name evidence="3" type="ORF">Esi_0018_0071</name>
</gene>
<dbReference type="Pfam" id="PF03629">
    <property type="entry name" value="SASA"/>
    <property type="match status" value="1"/>
</dbReference>
<dbReference type="EMBL" id="FN649727">
    <property type="protein sequence ID" value="CBJ26001.1"/>
    <property type="molecule type" value="Genomic_DNA"/>
</dbReference>